<keyword evidence="5" id="KW-1185">Reference proteome</keyword>
<dbReference type="PANTHER" id="PTHR32309:SF13">
    <property type="entry name" value="FERRIC ENTEROBACTIN TRANSPORT PROTEIN FEPE"/>
    <property type="match status" value="1"/>
</dbReference>
<keyword evidence="3" id="KW-0812">Transmembrane</keyword>
<keyword evidence="1" id="KW-0175">Coiled coil</keyword>
<name>A0A1H3N3L3_9RHOB</name>
<dbReference type="Proteomes" id="UP000199286">
    <property type="component" value="Unassembled WGS sequence"/>
</dbReference>
<dbReference type="PANTHER" id="PTHR32309">
    <property type="entry name" value="TYROSINE-PROTEIN KINASE"/>
    <property type="match status" value="1"/>
</dbReference>
<dbReference type="GO" id="GO:0004713">
    <property type="term" value="F:protein tyrosine kinase activity"/>
    <property type="evidence" value="ECO:0007669"/>
    <property type="project" value="TreeGrafter"/>
</dbReference>
<evidence type="ECO:0000256" key="2">
    <source>
        <dbReference type="SAM" id="MobiDB-lite"/>
    </source>
</evidence>
<feature type="region of interest" description="Disordered" evidence="2">
    <location>
        <begin position="1"/>
        <end position="103"/>
    </location>
</feature>
<dbReference type="EMBL" id="FNPF01000020">
    <property type="protein sequence ID" value="SDY83551.1"/>
    <property type="molecule type" value="Genomic_DNA"/>
</dbReference>
<protein>
    <submittedName>
        <fullName evidence="4">Capsular polysaccharide transport system permease protein</fullName>
    </submittedName>
</protein>
<keyword evidence="3" id="KW-0472">Membrane</keyword>
<accession>A0A1H3N3L3</accession>
<feature type="compositionally biased region" description="Low complexity" evidence="2">
    <location>
        <begin position="42"/>
        <end position="76"/>
    </location>
</feature>
<dbReference type="InterPro" id="IPR050445">
    <property type="entry name" value="Bact_polysacc_biosynth/exp"/>
</dbReference>
<feature type="coiled-coil region" evidence="1">
    <location>
        <begin position="280"/>
        <end position="372"/>
    </location>
</feature>
<evidence type="ECO:0000256" key="3">
    <source>
        <dbReference type="SAM" id="Phobius"/>
    </source>
</evidence>
<sequence>MSEDAQGTADRTQRNRPADAAGEAPRRTPRTPVQQPAPKPAQAPAQDQARQPAQKPAQGPAQAPVPAGLSPAKQDPGPAPAPPPAANPAPPQDPAPVRPTARPARMRRRHWRLVASFQALVGLPLAVVIFYLWGMASDQYASVTGFAIRQEEGGNPTQFLGGLTQLTGVQTGSDGEILYEFILSQSLVREIQRTVGLVDHYSARFPADPVFALWPDPSIEDLERYWRRIVRVSYDPGTGLTELRVLAFDPEKARSIAQAIVGESQDMINALNERAREDAMRYARADLEQAVERLKSAREALTAFRTRTQIVDPEADIQGRMGVMNNLQQSLAEALIEYDLIRETTNASDPRVSQARRRIDVIRERIAEERDAFASVPETGAEGQDYPSLIAEYEGLVVDREFAEESYRAALAGLDVARAQAQRQSRYLATYVEPTLAEESAFPRRFTLAGLTGLLLLLTWAVLALVYYAVRDRA</sequence>
<dbReference type="GO" id="GO:0005886">
    <property type="term" value="C:plasma membrane"/>
    <property type="evidence" value="ECO:0007669"/>
    <property type="project" value="TreeGrafter"/>
</dbReference>
<evidence type="ECO:0000256" key="1">
    <source>
        <dbReference type="SAM" id="Coils"/>
    </source>
</evidence>
<dbReference type="STRING" id="321339.SAMN05444340_12014"/>
<dbReference type="AlphaFoldDB" id="A0A1H3N3L3"/>
<proteinExistence type="predicted"/>
<keyword evidence="3" id="KW-1133">Transmembrane helix</keyword>
<gene>
    <name evidence="4" type="ORF">SAMN05444340_12014</name>
</gene>
<feature type="compositionally biased region" description="Pro residues" evidence="2">
    <location>
        <begin position="77"/>
        <end position="97"/>
    </location>
</feature>
<feature type="transmembrane region" description="Helical" evidence="3">
    <location>
        <begin position="111"/>
        <end position="133"/>
    </location>
</feature>
<reference evidence="4 5" key="1">
    <citation type="submission" date="2016-10" db="EMBL/GenBank/DDBJ databases">
        <authorList>
            <person name="de Groot N.N."/>
        </authorList>
    </citation>
    <scope>NUCLEOTIDE SEQUENCE [LARGE SCALE GENOMIC DNA]</scope>
    <source>
        <strain evidence="4 5">DSM 26880</strain>
    </source>
</reference>
<evidence type="ECO:0000313" key="4">
    <source>
        <dbReference type="EMBL" id="SDY83551.1"/>
    </source>
</evidence>
<feature type="transmembrane region" description="Helical" evidence="3">
    <location>
        <begin position="446"/>
        <end position="470"/>
    </location>
</feature>
<organism evidence="4 5">
    <name type="scientific">Citreimonas salinaria</name>
    <dbReference type="NCBI Taxonomy" id="321339"/>
    <lineage>
        <taxon>Bacteria</taxon>
        <taxon>Pseudomonadati</taxon>
        <taxon>Pseudomonadota</taxon>
        <taxon>Alphaproteobacteria</taxon>
        <taxon>Rhodobacterales</taxon>
        <taxon>Roseobacteraceae</taxon>
        <taxon>Citreimonas</taxon>
    </lineage>
</organism>
<evidence type="ECO:0000313" key="5">
    <source>
        <dbReference type="Proteomes" id="UP000199286"/>
    </source>
</evidence>